<dbReference type="OrthoDB" id="448087at2759"/>
<keyword evidence="4" id="KW-1185">Reference proteome</keyword>
<evidence type="ECO:0000256" key="2">
    <source>
        <dbReference type="SAM" id="MobiDB-lite"/>
    </source>
</evidence>
<gene>
    <name evidence="3" type="ORF">KFE25_001059</name>
</gene>
<dbReference type="PANTHER" id="PTHR21549">
    <property type="entry name" value="MUTATED IN BLADDER CANCER 1"/>
    <property type="match status" value="1"/>
</dbReference>
<feature type="compositionally biased region" description="Basic and acidic residues" evidence="2">
    <location>
        <begin position="535"/>
        <end position="548"/>
    </location>
</feature>
<reference evidence="3" key="1">
    <citation type="submission" date="2021-05" db="EMBL/GenBank/DDBJ databases">
        <title>The genome of the haptophyte Pavlova lutheri (Diacronema luteri, Pavlovales) - a model for lipid biosynthesis in eukaryotic algae.</title>
        <authorList>
            <person name="Hulatt C.J."/>
            <person name="Posewitz M.C."/>
        </authorList>
    </citation>
    <scope>NUCLEOTIDE SEQUENCE</scope>
    <source>
        <strain evidence="3">NIVA-4/92</strain>
    </source>
</reference>
<comment type="caution">
    <text evidence="3">The sequence shown here is derived from an EMBL/GenBank/DDBJ whole genome shotgun (WGS) entry which is preliminary data.</text>
</comment>
<dbReference type="Proteomes" id="UP000751190">
    <property type="component" value="Unassembled WGS sequence"/>
</dbReference>
<name>A0A8J5XM06_DIALT</name>
<keyword evidence="1" id="KW-0175">Coiled coil</keyword>
<sequence length="780" mass="80598">MSRSIAAVKADSTSLAVHADLLARMSRQRKSTVSGQQHKLAWHDAAERLADERHVAEARLSERLLAMRGGALADEVAELLRDELELGRERASTASALGEQLGALKALLGAQLPRAAAARRHGHGAAGALLFKGAVRAARADAGSGGLAAAPTDAPPPPPPPEQQPPQQPGPSSLRPLVATITQALAARADALGAEALAAEAEVREACAEIGRWERDDLNCSAAQPPQRSVRSAAAVLGCATGAAAGGGAAAIAEIRRLLVSATQPAESTAAQLAALPPASLQSARMAPPDAAALAAMHPAGCSTGDTGGPRLVEAATAQAAEARRQASEALLARFAQIDAQLDAGRAALRTQYAHVLPALQRADGGAHADDGGARRASSAEGEDVGDVDGKGGGGAHDSSAAYEELIAPGVVASQLAPEPPPEPPAAHARLTGVAGARALEGWPVGEHELVAQLSAQYAGLPRAQLIDRLCTLMPHRTAAELDAHVELSAAALAYQRRLRALGADARRARSRLAEEAATALSALDAAASAAAERAAERTQLEAKRSATHEALGAQRQRRAAEDEQGDLDAAQRSAVESAIAAARAAETAVERQRQRVALAAHRDEMEAAKRAADALAADEAAVAAERHAEMLRVAAERTAFRAAQLAARRVEACARAEAAARAHAEHEAALEGFFERVRPDVEADARRLLQPTAASAAPPDEGGGGAFAPVRGYRDDQLLSDMRHKIFGALVEAGLQHSEYGRKLVLAATPAMPAHLKSAVPFFGNRGYDLSTRHDVFGA</sequence>
<feature type="compositionally biased region" description="Basic and acidic residues" evidence="2">
    <location>
        <begin position="365"/>
        <end position="374"/>
    </location>
</feature>
<feature type="region of interest" description="Disordered" evidence="2">
    <location>
        <begin position="142"/>
        <end position="174"/>
    </location>
</feature>
<dbReference type="PANTHER" id="PTHR21549:SF1">
    <property type="entry name" value="COILED-COIL DOMAIN-CONTAINING PROTEIN 148"/>
    <property type="match status" value="1"/>
</dbReference>
<dbReference type="InterPro" id="IPR039902">
    <property type="entry name" value="CCDC148/CCDC112"/>
</dbReference>
<organism evidence="3 4">
    <name type="scientific">Diacronema lutheri</name>
    <name type="common">Unicellular marine alga</name>
    <name type="synonym">Monochrysis lutheri</name>
    <dbReference type="NCBI Taxonomy" id="2081491"/>
    <lineage>
        <taxon>Eukaryota</taxon>
        <taxon>Haptista</taxon>
        <taxon>Haptophyta</taxon>
        <taxon>Pavlovophyceae</taxon>
        <taxon>Pavlovales</taxon>
        <taxon>Pavlovaceae</taxon>
        <taxon>Diacronema</taxon>
    </lineage>
</organism>
<evidence type="ECO:0000313" key="3">
    <source>
        <dbReference type="EMBL" id="KAG8461455.1"/>
    </source>
</evidence>
<dbReference type="EMBL" id="JAGTXO010000025">
    <property type="protein sequence ID" value="KAG8461455.1"/>
    <property type="molecule type" value="Genomic_DNA"/>
</dbReference>
<dbReference type="AlphaFoldDB" id="A0A8J5XM06"/>
<proteinExistence type="predicted"/>
<evidence type="ECO:0000256" key="1">
    <source>
        <dbReference type="ARBA" id="ARBA00023054"/>
    </source>
</evidence>
<feature type="region of interest" description="Disordered" evidence="2">
    <location>
        <begin position="364"/>
        <end position="399"/>
    </location>
</feature>
<accession>A0A8J5XM06</accession>
<evidence type="ECO:0000313" key="4">
    <source>
        <dbReference type="Proteomes" id="UP000751190"/>
    </source>
</evidence>
<feature type="compositionally biased region" description="Pro residues" evidence="2">
    <location>
        <begin position="153"/>
        <end position="169"/>
    </location>
</feature>
<protein>
    <submittedName>
        <fullName evidence="3">Uncharacterized protein</fullName>
    </submittedName>
</protein>
<feature type="region of interest" description="Disordered" evidence="2">
    <location>
        <begin position="535"/>
        <end position="572"/>
    </location>
</feature>